<comment type="caution">
    <text evidence="3">The sequence shown here is derived from an EMBL/GenBank/DDBJ whole genome shotgun (WGS) entry which is preliminary data.</text>
</comment>
<gene>
    <name evidence="3" type="ORF">AMELA_G00029050</name>
</gene>
<evidence type="ECO:0000256" key="1">
    <source>
        <dbReference type="SAM" id="MobiDB-lite"/>
    </source>
</evidence>
<evidence type="ECO:0000256" key="2">
    <source>
        <dbReference type="SAM" id="Phobius"/>
    </source>
</evidence>
<reference evidence="3 4" key="1">
    <citation type="submission" date="2020-02" db="EMBL/GenBank/DDBJ databases">
        <title>A chromosome-scale genome assembly of the black bullhead catfish (Ameiurus melas).</title>
        <authorList>
            <person name="Wen M."/>
            <person name="Zham M."/>
            <person name="Cabau C."/>
            <person name="Klopp C."/>
            <person name="Donnadieu C."/>
            <person name="Roques C."/>
            <person name="Bouchez O."/>
            <person name="Lampietro C."/>
            <person name="Jouanno E."/>
            <person name="Herpin A."/>
            <person name="Louis A."/>
            <person name="Berthelot C."/>
            <person name="Parey E."/>
            <person name="Roest-Crollius H."/>
            <person name="Braasch I."/>
            <person name="Postlethwait J."/>
            <person name="Robinson-Rechavi M."/>
            <person name="Echchiki A."/>
            <person name="Begum T."/>
            <person name="Montfort J."/>
            <person name="Schartl M."/>
            <person name="Bobe J."/>
            <person name="Guiguen Y."/>
        </authorList>
    </citation>
    <scope>NUCLEOTIDE SEQUENCE [LARGE SCALE GENOMIC DNA]</scope>
    <source>
        <strain evidence="3">M_S1</strain>
        <tissue evidence="3">Blood</tissue>
    </source>
</reference>
<keyword evidence="2" id="KW-0472">Membrane</keyword>
<organism evidence="3 4">
    <name type="scientific">Ameiurus melas</name>
    <name type="common">Black bullhead</name>
    <name type="synonym">Silurus melas</name>
    <dbReference type="NCBI Taxonomy" id="219545"/>
    <lineage>
        <taxon>Eukaryota</taxon>
        <taxon>Metazoa</taxon>
        <taxon>Chordata</taxon>
        <taxon>Craniata</taxon>
        <taxon>Vertebrata</taxon>
        <taxon>Euteleostomi</taxon>
        <taxon>Actinopterygii</taxon>
        <taxon>Neopterygii</taxon>
        <taxon>Teleostei</taxon>
        <taxon>Ostariophysi</taxon>
        <taxon>Siluriformes</taxon>
        <taxon>Ictaluridae</taxon>
        <taxon>Ameiurus</taxon>
    </lineage>
</organism>
<accession>A0A7J6BHB4</accession>
<dbReference type="EMBL" id="JAAGNN010000002">
    <property type="protein sequence ID" value="KAF4093158.1"/>
    <property type="molecule type" value="Genomic_DNA"/>
</dbReference>
<evidence type="ECO:0000313" key="3">
    <source>
        <dbReference type="EMBL" id="KAF4093158.1"/>
    </source>
</evidence>
<dbReference type="Proteomes" id="UP000593565">
    <property type="component" value="Unassembled WGS sequence"/>
</dbReference>
<dbReference type="AlphaFoldDB" id="A0A7J6BHB4"/>
<keyword evidence="2" id="KW-1133">Transmembrane helix</keyword>
<name>A0A7J6BHB4_AMEME</name>
<feature type="region of interest" description="Disordered" evidence="1">
    <location>
        <begin position="60"/>
        <end position="130"/>
    </location>
</feature>
<keyword evidence="2" id="KW-0812">Transmembrane</keyword>
<evidence type="ECO:0000313" key="4">
    <source>
        <dbReference type="Proteomes" id="UP000593565"/>
    </source>
</evidence>
<feature type="transmembrane region" description="Helical" evidence="2">
    <location>
        <begin position="12"/>
        <end position="32"/>
    </location>
</feature>
<keyword evidence="4" id="KW-1185">Reference proteome</keyword>
<sequence length="130" mass="14886">MDNSFPLIFRVFKFVIPAFTVIIFCTALCKCLQRKRQRQRQQAAVLACAQEPQSSVYIIPYSPSEEQPTSPPQHRYNTAEQYAPPPPYNELMAKDDFPREPPPAYTESDSSLFISSDPDRISPSCPTRRE</sequence>
<proteinExistence type="predicted"/>
<protein>
    <submittedName>
        <fullName evidence="3">Uncharacterized protein</fullName>
    </submittedName>
</protein>